<sequence length="486" mass="55109">MAGTGKKNKKVIRYRRSDRNIAVVFFGFILVYLIVCIYMYLTSAHISGYEVIEGNLATDYRYMGIALRTEQVYTAEKAGYVNYYASENEKVSVLSTVYTVDESGKMADILQENAGEVSLSEEDYAELRSQISTYVSSLSDMEFNSVYNFKTNVDSAILELVNQNMIDRLDSAADDNSALFTRYNASTAGVVEYYIDGYEDISLDNLSAEWFDGTAYQRQNLRTNELVSSGDPVYKLITDENWKLVFPLDTEMEQYILDKIQANQKTAEDGTVTQRTTYIQIRFDKDEETAWPSVTVEYRDGQAYGVLSFVNSMVRYAGERYLSFEVLRDETTGLKIPKTAVTEKEFYVIPVAYLETSGKDTGFTKQVTGADGTVTAEFVNSTIYYQDEENVYVNPDEENFSTSKKKLSSGDLLIKKNSSETFQVGQTGKLTGVYNINKGYTIFRRIEVLYENEEYCIVKEGTSFGLSVYDRIVLNAATVDEDQVIY</sequence>
<protein>
    <recommendedName>
        <fullName evidence="2">RND related barrel-sandwich hybrid domain-containing protein</fullName>
    </recommendedName>
</protein>
<reference evidence="3 4" key="1">
    <citation type="journal article" date="2021" name="ISME Commun">
        <title>Automated analysis of genomic sequences facilitates high-throughput and comprehensive description of bacteria.</title>
        <authorList>
            <person name="Hitch T.C.A."/>
        </authorList>
    </citation>
    <scope>NUCLEOTIDE SEQUENCE [LARGE SCALE GENOMIC DNA]</scope>
    <source>
        <strain evidence="3 4">Sanger_04</strain>
    </source>
</reference>
<feature type="domain" description="RND related barrel-sandwich hybrid" evidence="2">
    <location>
        <begin position="70"/>
        <end position="237"/>
    </location>
</feature>
<dbReference type="InterPro" id="IPR058709">
    <property type="entry name" value="BSH_RND-rel"/>
</dbReference>
<keyword evidence="4" id="KW-1185">Reference proteome</keyword>
<proteinExistence type="predicted"/>
<dbReference type="EMBL" id="JAOQKC010000003">
    <property type="protein sequence ID" value="MCU6695873.1"/>
    <property type="molecule type" value="Genomic_DNA"/>
</dbReference>
<gene>
    <name evidence="3" type="ORF">OCV63_03045</name>
</gene>
<dbReference type="RefSeq" id="WP_158361955.1">
    <property type="nucleotide sequence ID" value="NZ_JAOQKC010000003.1"/>
</dbReference>
<comment type="caution">
    <text evidence="3">The sequence shown here is derived from an EMBL/GenBank/DDBJ whole genome shotgun (WGS) entry which is preliminary data.</text>
</comment>
<evidence type="ECO:0000313" key="4">
    <source>
        <dbReference type="Proteomes" id="UP001652461"/>
    </source>
</evidence>
<dbReference type="Pfam" id="PF26018">
    <property type="entry name" value="BSH_RND_rel"/>
    <property type="match status" value="1"/>
</dbReference>
<feature type="transmembrane region" description="Helical" evidence="1">
    <location>
        <begin position="21"/>
        <end position="41"/>
    </location>
</feature>
<organism evidence="3 4">
    <name type="scientific">Laedolimicola ammoniilytica</name>
    <dbReference type="NCBI Taxonomy" id="2981771"/>
    <lineage>
        <taxon>Bacteria</taxon>
        <taxon>Bacillati</taxon>
        <taxon>Bacillota</taxon>
        <taxon>Clostridia</taxon>
        <taxon>Lachnospirales</taxon>
        <taxon>Lachnospiraceae</taxon>
        <taxon>Laedolimicola</taxon>
    </lineage>
</organism>
<keyword evidence="1" id="KW-1133">Transmembrane helix</keyword>
<dbReference type="Proteomes" id="UP001652461">
    <property type="component" value="Unassembled WGS sequence"/>
</dbReference>
<accession>A0ABT2RU88</accession>
<keyword evidence="1" id="KW-0812">Transmembrane</keyword>
<evidence type="ECO:0000259" key="2">
    <source>
        <dbReference type="Pfam" id="PF26018"/>
    </source>
</evidence>
<name>A0ABT2RU88_9FIRM</name>
<evidence type="ECO:0000313" key="3">
    <source>
        <dbReference type="EMBL" id="MCU6695873.1"/>
    </source>
</evidence>
<evidence type="ECO:0000256" key="1">
    <source>
        <dbReference type="SAM" id="Phobius"/>
    </source>
</evidence>
<keyword evidence="1" id="KW-0472">Membrane</keyword>